<dbReference type="AlphaFoldDB" id="A0A072N3V7"/>
<reference evidence="5 6" key="1">
    <citation type="submission" date="2012-12" db="EMBL/GenBank/DDBJ databases">
        <title>Genome assembly of Marinobacter sp. AK21.</title>
        <authorList>
            <person name="Khatri I."/>
            <person name="Kumar R."/>
            <person name="Vaidya B."/>
            <person name="Subramanian S."/>
            <person name="Pinnaka A."/>
        </authorList>
    </citation>
    <scope>NUCLEOTIDE SEQUENCE [LARGE SCALE GENOMIC DNA]</scope>
    <source>
        <strain evidence="5 6">AK21</strain>
    </source>
</reference>
<dbReference type="InterPro" id="IPR010016">
    <property type="entry name" value="PxpB"/>
</dbReference>
<evidence type="ECO:0000256" key="3">
    <source>
        <dbReference type="ARBA" id="ARBA00022840"/>
    </source>
</evidence>
<gene>
    <name evidence="5" type="ORF">D777_00835</name>
</gene>
<evidence type="ECO:0000256" key="1">
    <source>
        <dbReference type="ARBA" id="ARBA00022741"/>
    </source>
</evidence>
<dbReference type="SUPFAM" id="SSF160467">
    <property type="entry name" value="PH0987 N-terminal domain-like"/>
    <property type="match status" value="1"/>
</dbReference>
<name>A0A072N3V7_9GAMM</name>
<accession>A0A072N3V7</accession>
<evidence type="ECO:0000313" key="6">
    <source>
        <dbReference type="Proteomes" id="UP000035057"/>
    </source>
</evidence>
<protein>
    <submittedName>
        <fullName evidence="5">Allophanate hydrolase 2 subunit 1</fullName>
    </submittedName>
</protein>
<dbReference type="Pfam" id="PF02682">
    <property type="entry name" value="CT_C_D"/>
    <property type="match status" value="1"/>
</dbReference>
<dbReference type="EMBL" id="ANIE01000003">
    <property type="protein sequence ID" value="KEF32201.1"/>
    <property type="molecule type" value="Genomic_DNA"/>
</dbReference>
<keyword evidence="1" id="KW-0547">Nucleotide-binding</keyword>
<dbReference type="RefSeq" id="WP_036128702.1">
    <property type="nucleotide sequence ID" value="NZ_ANIE01000003.1"/>
</dbReference>
<dbReference type="Gene3D" id="3.30.1360.40">
    <property type="match status" value="1"/>
</dbReference>
<dbReference type="SMART" id="SM00796">
    <property type="entry name" value="AHS1"/>
    <property type="match status" value="1"/>
</dbReference>
<dbReference type="PATRIC" id="fig|1137280.3.peg.651"/>
<dbReference type="OrthoDB" id="9778567at2"/>
<comment type="caution">
    <text evidence="5">The sequence shown here is derived from an EMBL/GenBank/DDBJ whole genome shotgun (WGS) entry which is preliminary data.</text>
</comment>
<keyword evidence="6" id="KW-1185">Reference proteome</keyword>
<dbReference type="InterPro" id="IPR029000">
    <property type="entry name" value="Cyclophilin-like_dom_sf"/>
</dbReference>
<dbReference type="SUPFAM" id="SSF50891">
    <property type="entry name" value="Cyclophilin-like"/>
    <property type="match status" value="1"/>
</dbReference>
<keyword evidence="3" id="KW-0067">ATP-binding</keyword>
<organism evidence="5 6">
    <name type="scientific">Marinobacter nitratireducens</name>
    <dbReference type="NCBI Taxonomy" id="1137280"/>
    <lineage>
        <taxon>Bacteria</taxon>
        <taxon>Pseudomonadati</taxon>
        <taxon>Pseudomonadota</taxon>
        <taxon>Gammaproteobacteria</taxon>
        <taxon>Pseudomonadales</taxon>
        <taxon>Marinobacteraceae</taxon>
        <taxon>Marinobacter</taxon>
    </lineage>
</organism>
<evidence type="ECO:0000259" key="4">
    <source>
        <dbReference type="SMART" id="SM00796"/>
    </source>
</evidence>
<dbReference type="Proteomes" id="UP000035057">
    <property type="component" value="Unassembled WGS sequence"/>
</dbReference>
<proteinExistence type="predicted"/>
<dbReference type="GO" id="GO:0016787">
    <property type="term" value="F:hydrolase activity"/>
    <property type="evidence" value="ECO:0007669"/>
    <property type="project" value="UniProtKB-KW"/>
</dbReference>
<dbReference type="InterPro" id="IPR003833">
    <property type="entry name" value="CT_C_D"/>
</dbReference>
<evidence type="ECO:0000256" key="2">
    <source>
        <dbReference type="ARBA" id="ARBA00022801"/>
    </source>
</evidence>
<keyword evidence="2 5" id="KW-0378">Hydrolase</keyword>
<dbReference type="GO" id="GO:0005524">
    <property type="term" value="F:ATP binding"/>
    <property type="evidence" value="ECO:0007669"/>
    <property type="project" value="UniProtKB-KW"/>
</dbReference>
<dbReference type="PANTHER" id="PTHR34698">
    <property type="entry name" value="5-OXOPROLINASE SUBUNIT B"/>
    <property type="match status" value="1"/>
</dbReference>
<dbReference type="PANTHER" id="PTHR34698:SF2">
    <property type="entry name" value="5-OXOPROLINASE SUBUNIT B"/>
    <property type="match status" value="1"/>
</dbReference>
<evidence type="ECO:0000313" key="5">
    <source>
        <dbReference type="EMBL" id="KEF32201.1"/>
    </source>
</evidence>
<dbReference type="Gene3D" id="2.40.100.10">
    <property type="entry name" value="Cyclophilin-like"/>
    <property type="match status" value="1"/>
</dbReference>
<feature type="domain" description="Carboxyltransferase" evidence="4">
    <location>
        <begin position="5"/>
        <end position="207"/>
    </location>
</feature>
<sequence length="236" mass="25832">MTPVPKFENAGIGSWMVRLFDAIDEDNLGWILSLARRCETLFGTALVDLVPSYTTLLIQYDPLTFTPDEARAVIRRAADGLAPENGPSEAPVKKIPVWYDPTVGPDLPKLASRWSMGVDEVVELHAGTEYRVYALGFAPGFAFMGVVDPALETTRLSTPRQRVHAGSVSIAGRQTSAYPAVSPGGWNIIGRTPITLFDRQRDEMSFLQVGDRVRMVPVTKGEFLKLGGDPTPQEEA</sequence>
<dbReference type="STRING" id="1137280.D777_00835"/>